<proteinExistence type="inferred from homology"/>
<keyword evidence="6" id="KW-1185">Reference proteome</keyword>
<feature type="non-terminal residue" evidence="5">
    <location>
        <position position="306"/>
    </location>
</feature>
<evidence type="ECO:0000259" key="4">
    <source>
        <dbReference type="Pfam" id="PF01156"/>
    </source>
</evidence>
<name>A0A4Y9ZS79_9AGAM</name>
<dbReference type="OrthoDB" id="5783963at2759"/>
<dbReference type="Proteomes" id="UP000298061">
    <property type="component" value="Unassembled WGS sequence"/>
</dbReference>
<evidence type="ECO:0000313" key="6">
    <source>
        <dbReference type="Proteomes" id="UP000298061"/>
    </source>
</evidence>
<dbReference type="PANTHER" id="PTHR12304">
    <property type="entry name" value="INOSINE-URIDINE PREFERRING NUCLEOSIDE HYDROLASE"/>
    <property type="match status" value="1"/>
</dbReference>
<dbReference type="Pfam" id="PF01156">
    <property type="entry name" value="IU_nuc_hydro"/>
    <property type="match status" value="1"/>
</dbReference>
<accession>A0A4Y9ZS79</accession>
<dbReference type="SUPFAM" id="SSF53590">
    <property type="entry name" value="Nucleoside hydrolase"/>
    <property type="match status" value="1"/>
</dbReference>
<dbReference type="InterPro" id="IPR001910">
    <property type="entry name" value="Inosine/uridine_hydrolase_dom"/>
</dbReference>
<dbReference type="InterPro" id="IPR036452">
    <property type="entry name" value="Ribo_hydro-like"/>
</dbReference>
<feature type="domain" description="Inosine/uridine-preferring nucleoside hydrolase" evidence="4">
    <location>
        <begin position="10"/>
        <end position="306"/>
    </location>
</feature>
<dbReference type="PANTHER" id="PTHR12304:SF56">
    <property type="entry name" value="HYDROLASE, PUTATIVE (AFU_ORTHOLOGUE AFUA_1G11790)-RELATED"/>
    <property type="match status" value="1"/>
</dbReference>
<dbReference type="GO" id="GO:0008477">
    <property type="term" value="F:purine nucleosidase activity"/>
    <property type="evidence" value="ECO:0007669"/>
    <property type="project" value="TreeGrafter"/>
</dbReference>
<protein>
    <recommendedName>
        <fullName evidence="4">Inosine/uridine-preferring nucleoside hydrolase domain-containing protein</fullName>
    </recommendedName>
</protein>
<gene>
    <name evidence="5" type="ORF">EWM64_g7659</name>
</gene>
<dbReference type="InterPro" id="IPR015910">
    <property type="entry name" value="I/U_nuclsd_hydro_CS"/>
</dbReference>
<evidence type="ECO:0000256" key="1">
    <source>
        <dbReference type="ARBA" id="ARBA00009176"/>
    </source>
</evidence>
<dbReference type="GO" id="GO:0005829">
    <property type="term" value="C:cytosol"/>
    <property type="evidence" value="ECO:0007669"/>
    <property type="project" value="TreeGrafter"/>
</dbReference>
<dbReference type="InterPro" id="IPR023186">
    <property type="entry name" value="IUNH"/>
</dbReference>
<evidence type="ECO:0000256" key="2">
    <source>
        <dbReference type="ARBA" id="ARBA00022801"/>
    </source>
</evidence>
<organism evidence="5 6">
    <name type="scientific">Hericium alpestre</name>
    <dbReference type="NCBI Taxonomy" id="135208"/>
    <lineage>
        <taxon>Eukaryota</taxon>
        <taxon>Fungi</taxon>
        <taxon>Dikarya</taxon>
        <taxon>Basidiomycota</taxon>
        <taxon>Agaricomycotina</taxon>
        <taxon>Agaricomycetes</taxon>
        <taxon>Russulales</taxon>
        <taxon>Hericiaceae</taxon>
        <taxon>Hericium</taxon>
    </lineage>
</organism>
<comment type="similarity">
    <text evidence="1">Belongs to the IUNH family.</text>
</comment>
<keyword evidence="3" id="KW-0326">Glycosidase</keyword>
<dbReference type="EMBL" id="SFCI01001235">
    <property type="protein sequence ID" value="TFY76348.1"/>
    <property type="molecule type" value="Genomic_DNA"/>
</dbReference>
<dbReference type="AlphaFoldDB" id="A0A4Y9ZS79"/>
<dbReference type="GO" id="GO:0045437">
    <property type="term" value="F:uridine nucleosidase activity"/>
    <property type="evidence" value="ECO:0007669"/>
    <property type="project" value="UniProtKB-ARBA"/>
</dbReference>
<dbReference type="PROSITE" id="PS01247">
    <property type="entry name" value="IUNH"/>
    <property type="match status" value="1"/>
</dbReference>
<comment type="caution">
    <text evidence="5">The sequence shown here is derived from an EMBL/GenBank/DDBJ whole genome shotgun (WGS) entry which is preliminary data.</text>
</comment>
<reference evidence="5 6" key="1">
    <citation type="submission" date="2019-02" db="EMBL/GenBank/DDBJ databases">
        <title>Genome sequencing of the rare red list fungi Hericium alpestre (H. flagellum).</title>
        <authorList>
            <person name="Buettner E."/>
            <person name="Kellner H."/>
        </authorList>
    </citation>
    <scope>NUCLEOTIDE SEQUENCE [LARGE SCALE GENOMIC DNA]</scope>
    <source>
        <strain evidence="5 6">DSM 108284</strain>
    </source>
</reference>
<dbReference type="STRING" id="135208.A0A4Y9ZS79"/>
<dbReference type="GO" id="GO:0006152">
    <property type="term" value="P:purine nucleoside catabolic process"/>
    <property type="evidence" value="ECO:0007669"/>
    <property type="project" value="TreeGrafter"/>
</dbReference>
<sequence length="306" mass="33822">MVEGRKKIPVIIDTDPGVDDTVAILLALSSPEIEILAYVITFGNTDVSASYANIFKIYQAVAKHIEKHPESRARFPNFDQARKPLLLKGPSGPLAGELHSAKYFHGRDGLGNMSEVHPDLNVPQSVIDSPSHPQLQPDSRPAHEASLALLREFPAREITYLPLGPMTNLALMMRSDAKTVRERIGRVVAMGGALDVPGNTSPVAEFNFFADPYAVQELLHPEPDGMHQGLPLSRMLLLPLDITTNHELSFPFYQKRVDPSFSRETPSSPEGKPPLTHFTSAFFRRTREVMLTFGKDAMELHDVAAI</sequence>
<dbReference type="Gene3D" id="3.90.245.10">
    <property type="entry name" value="Ribonucleoside hydrolase-like"/>
    <property type="match status" value="1"/>
</dbReference>
<evidence type="ECO:0000256" key="3">
    <source>
        <dbReference type="ARBA" id="ARBA00023295"/>
    </source>
</evidence>
<evidence type="ECO:0000313" key="5">
    <source>
        <dbReference type="EMBL" id="TFY76348.1"/>
    </source>
</evidence>
<keyword evidence="2" id="KW-0378">Hydrolase</keyword>